<reference evidence="2 3" key="1">
    <citation type="submission" date="2019-07" db="EMBL/GenBank/DDBJ databases">
        <title>Cryptosporangium phraense sp. nov., isolated from plant litter.</title>
        <authorList>
            <person name="Suriyachadkun C."/>
        </authorList>
    </citation>
    <scope>NUCLEOTIDE SEQUENCE [LARGE SCALE GENOMIC DNA]</scope>
    <source>
        <strain evidence="2 3">A-T 5661</strain>
    </source>
</reference>
<organism evidence="2 3">
    <name type="scientific">Cryptosporangium phraense</name>
    <dbReference type="NCBI Taxonomy" id="2593070"/>
    <lineage>
        <taxon>Bacteria</taxon>
        <taxon>Bacillati</taxon>
        <taxon>Actinomycetota</taxon>
        <taxon>Actinomycetes</taxon>
        <taxon>Cryptosporangiales</taxon>
        <taxon>Cryptosporangiaceae</taxon>
        <taxon>Cryptosporangium</taxon>
    </lineage>
</organism>
<dbReference type="Proteomes" id="UP000317982">
    <property type="component" value="Unassembled WGS sequence"/>
</dbReference>
<dbReference type="RefSeq" id="WP_142703614.1">
    <property type="nucleotide sequence ID" value="NZ_VIRS01000003.1"/>
</dbReference>
<keyword evidence="3" id="KW-1185">Reference proteome</keyword>
<feature type="compositionally biased region" description="Low complexity" evidence="1">
    <location>
        <begin position="60"/>
        <end position="76"/>
    </location>
</feature>
<proteinExistence type="predicted"/>
<comment type="caution">
    <text evidence="2">The sequence shown here is derived from an EMBL/GenBank/DDBJ whole genome shotgun (WGS) entry which is preliminary data.</text>
</comment>
<dbReference type="EMBL" id="VIRS01000003">
    <property type="protein sequence ID" value="TQS46207.1"/>
    <property type="molecule type" value="Genomic_DNA"/>
</dbReference>
<evidence type="ECO:0000313" key="2">
    <source>
        <dbReference type="EMBL" id="TQS46207.1"/>
    </source>
</evidence>
<accession>A0A545AXZ6</accession>
<evidence type="ECO:0000313" key="3">
    <source>
        <dbReference type="Proteomes" id="UP000317982"/>
    </source>
</evidence>
<sequence length="76" mass="7762">MCQELLGDGGVGAGQDPQRLDDGRGGQGRAAERRGDGDAEQPAGPDRGDSWRATRRASAEEVSSGGVSTVVIGPVR</sequence>
<feature type="compositionally biased region" description="Basic and acidic residues" evidence="1">
    <location>
        <begin position="18"/>
        <end position="37"/>
    </location>
</feature>
<feature type="region of interest" description="Disordered" evidence="1">
    <location>
        <begin position="1"/>
        <end position="76"/>
    </location>
</feature>
<evidence type="ECO:0000256" key="1">
    <source>
        <dbReference type="SAM" id="MobiDB-lite"/>
    </source>
</evidence>
<protein>
    <submittedName>
        <fullName evidence="2">Uncharacterized protein</fullName>
    </submittedName>
</protein>
<name>A0A545AXZ6_9ACTN</name>
<gene>
    <name evidence="2" type="ORF">FL583_06960</name>
</gene>
<dbReference type="InParanoid" id="A0A545AXZ6"/>
<dbReference type="AlphaFoldDB" id="A0A545AXZ6"/>